<keyword evidence="1" id="KW-1133">Transmembrane helix</keyword>
<evidence type="ECO:0008006" key="3">
    <source>
        <dbReference type="Google" id="ProtNLM"/>
    </source>
</evidence>
<keyword evidence="1" id="KW-0472">Membrane</keyword>
<protein>
    <recommendedName>
        <fullName evidence="3">Integral membrane protein</fullName>
    </recommendedName>
</protein>
<feature type="transmembrane region" description="Helical" evidence="1">
    <location>
        <begin position="71"/>
        <end position="89"/>
    </location>
</feature>
<dbReference type="EMBL" id="FLQS01000049">
    <property type="protein sequence ID" value="SBS78219.1"/>
    <property type="molecule type" value="Genomic_DNA"/>
</dbReference>
<dbReference type="AlphaFoldDB" id="A0A1Y5PLM2"/>
<feature type="transmembrane region" description="Helical" evidence="1">
    <location>
        <begin position="32"/>
        <end position="65"/>
    </location>
</feature>
<feature type="transmembrane region" description="Helical" evidence="1">
    <location>
        <begin position="124"/>
        <end position="145"/>
    </location>
</feature>
<evidence type="ECO:0000313" key="2">
    <source>
        <dbReference type="EMBL" id="SBS78219.1"/>
    </source>
</evidence>
<sequence>MTYVDIKAHLLSTVVGLAMATIAGINTAGSAFVVAVACALAVGVGIGVRHAATAAVLLAAAAAMLSDAPPLQAGLVGLCGAYYLMLRHTERRFLGSTGRSAMVAPACFAVAAVLVGSVRLDLPWLPMFAGPTMFLAYFVALRPFLRTAAATRGSK</sequence>
<keyword evidence="1" id="KW-0812">Transmembrane</keyword>
<evidence type="ECO:0000256" key="1">
    <source>
        <dbReference type="SAM" id="Phobius"/>
    </source>
</evidence>
<reference evidence="2" key="1">
    <citation type="submission" date="2016-03" db="EMBL/GenBank/DDBJ databases">
        <authorList>
            <person name="Ploux O."/>
        </authorList>
    </citation>
    <scope>NUCLEOTIDE SEQUENCE</scope>
    <source>
        <strain evidence="2">UC10</strain>
    </source>
</reference>
<accession>A0A1Y5PLM2</accession>
<organism evidence="2">
    <name type="scientific">uncultured Mycobacterium sp</name>
    <dbReference type="NCBI Taxonomy" id="171292"/>
    <lineage>
        <taxon>Bacteria</taxon>
        <taxon>Bacillati</taxon>
        <taxon>Actinomycetota</taxon>
        <taxon>Actinomycetes</taxon>
        <taxon>Mycobacteriales</taxon>
        <taxon>Mycobacteriaceae</taxon>
        <taxon>Mycobacterium</taxon>
        <taxon>environmental samples</taxon>
    </lineage>
</organism>
<name>A0A1Y5PLM2_9MYCO</name>
<proteinExistence type="predicted"/>
<gene>
    <name evidence="2" type="ORF">MHPYR_530006</name>
</gene>
<feature type="transmembrane region" description="Helical" evidence="1">
    <location>
        <begin position="101"/>
        <end position="118"/>
    </location>
</feature>